<protein>
    <submittedName>
        <fullName evidence="1">Uncharacterized protein</fullName>
    </submittedName>
</protein>
<sequence length="206" mass="23774">MKRFFTRHMSLRRRAHYTLLSCSDSQLNRTLKNDTKGDICGSPEDVDTAQNVSQPRRRWYKLSRRKKRRESETTLVRDEEGAMLSSQAHEDLEIAVEASPCHYEDTYTGHATLTRSVSASMLDVRNAGIDGEHCAQVNRTVIPVHEHFVQMHTANRSGLKPEHLGKRRFAICEELERDIIMDNGVNLRKSRKNLVIRQVLHDLLLL</sequence>
<dbReference type="EMBL" id="CACRXK020003493">
    <property type="protein sequence ID" value="CAB3999015.1"/>
    <property type="molecule type" value="Genomic_DNA"/>
</dbReference>
<dbReference type="Proteomes" id="UP001152795">
    <property type="component" value="Unassembled WGS sequence"/>
</dbReference>
<keyword evidence="2" id="KW-1185">Reference proteome</keyword>
<reference evidence="1" key="1">
    <citation type="submission" date="2020-04" db="EMBL/GenBank/DDBJ databases">
        <authorList>
            <person name="Alioto T."/>
            <person name="Alioto T."/>
            <person name="Gomez Garrido J."/>
        </authorList>
    </citation>
    <scope>NUCLEOTIDE SEQUENCE</scope>
    <source>
        <strain evidence="1">A484AB</strain>
    </source>
</reference>
<accession>A0A7D9E2B1</accession>
<name>A0A7D9E2B1_PARCT</name>
<organism evidence="1 2">
    <name type="scientific">Paramuricea clavata</name>
    <name type="common">Red gorgonian</name>
    <name type="synonym">Violescent sea-whip</name>
    <dbReference type="NCBI Taxonomy" id="317549"/>
    <lineage>
        <taxon>Eukaryota</taxon>
        <taxon>Metazoa</taxon>
        <taxon>Cnidaria</taxon>
        <taxon>Anthozoa</taxon>
        <taxon>Octocorallia</taxon>
        <taxon>Malacalcyonacea</taxon>
        <taxon>Plexauridae</taxon>
        <taxon>Paramuricea</taxon>
    </lineage>
</organism>
<evidence type="ECO:0000313" key="2">
    <source>
        <dbReference type="Proteomes" id="UP001152795"/>
    </source>
</evidence>
<gene>
    <name evidence="1" type="ORF">PACLA_8A064413</name>
</gene>
<proteinExistence type="predicted"/>
<evidence type="ECO:0000313" key="1">
    <source>
        <dbReference type="EMBL" id="CAB3999015.1"/>
    </source>
</evidence>
<dbReference type="AlphaFoldDB" id="A0A7D9E2B1"/>
<comment type="caution">
    <text evidence="1">The sequence shown here is derived from an EMBL/GenBank/DDBJ whole genome shotgun (WGS) entry which is preliminary data.</text>
</comment>